<keyword evidence="5" id="KW-1185">Reference proteome</keyword>
<accession>A0A919RK94</accession>
<evidence type="ECO:0000313" key="4">
    <source>
        <dbReference type="EMBL" id="GII95395.1"/>
    </source>
</evidence>
<evidence type="ECO:0000313" key="5">
    <source>
        <dbReference type="Proteomes" id="UP000606172"/>
    </source>
</evidence>
<dbReference type="InterPro" id="IPR020802">
    <property type="entry name" value="TesA-like"/>
</dbReference>
<dbReference type="GO" id="GO:0016787">
    <property type="term" value="F:hydrolase activity"/>
    <property type="evidence" value="ECO:0007669"/>
    <property type="project" value="UniProtKB-KW"/>
</dbReference>
<feature type="domain" description="Thioesterase TesA-like" evidence="3">
    <location>
        <begin position="23"/>
        <end position="242"/>
    </location>
</feature>
<dbReference type="EMBL" id="BOOW01000035">
    <property type="protein sequence ID" value="GII95395.1"/>
    <property type="molecule type" value="Genomic_DNA"/>
</dbReference>
<dbReference type="InterPro" id="IPR001031">
    <property type="entry name" value="Thioesterase"/>
</dbReference>
<sequence>MTTADLWFRSFHTSTAGDDLRIVCFPHAGGSATYYRPLSAVLSPYAEVVAVQYPGRQDRFHEPIPGIGELADRIAGAMRAEGPRRRVFFGHSMGAVVAYEVARRLGPAAVFASGRRGPSVGRPETVHLLDDAGVIAHLRSLGGTEAVLLDDPDLRELVFPAVRGDYRAVAEHRPGERGRLDCPLIVMTGDADPLTGVADAEAWREVAGGGFEVRVFPGGHFYLAEAWREVAGAMVEILEKLQIRTR</sequence>
<evidence type="ECO:0000256" key="2">
    <source>
        <dbReference type="ARBA" id="ARBA00022801"/>
    </source>
</evidence>
<protein>
    <submittedName>
        <fullName evidence="4">Thioesterase</fullName>
    </submittedName>
</protein>
<dbReference type="Pfam" id="PF00975">
    <property type="entry name" value="Thioesterase"/>
    <property type="match status" value="1"/>
</dbReference>
<dbReference type="GO" id="GO:0008610">
    <property type="term" value="P:lipid biosynthetic process"/>
    <property type="evidence" value="ECO:0007669"/>
    <property type="project" value="TreeGrafter"/>
</dbReference>
<dbReference type="PANTHER" id="PTHR11487">
    <property type="entry name" value="THIOESTERASE"/>
    <property type="match status" value="1"/>
</dbReference>
<gene>
    <name evidence="4" type="ORF">Ssi02_56260</name>
</gene>
<dbReference type="RefSeq" id="WP_204030448.1">
    <property type="nucleotide sequence ID" value="NZ_BOOW01000035.1"/>
</dbReference>
<evidence type="ECO:0000256" key="1">
    <source>
        <dbReference type="ARBA" id="ARBA00007169"/>
    </source>
</evidence>
<keyword evidence="2" id="KW-0378">Hydrolase</keyword>
<dbReference type="InterPro" id="IPR012223">
    <property type="entry name" value="TEII"/>
</dbReference>
<dbReference type="SMART" id="SM00824">
    <property type="entry name" value="PKS_TE"/>
    <property type="match status" value="1"/>
</dbReference>
<name>A0A919RK94_9ACTN</name>
<dbReference type="Proteomes" id="UP000606172">
    <property type="component" value="Unassembled WGS sequence"/>
</dbReference>
<dbReference type="SUPFAM" id="SSF53474">
    <property type="entry name" value="alpha/beta-Hydrolases"/>
    <property type="match status" value="1"/>
</dbReference>
<proteinExistence type="inferred from homology"/>
<evidence type="ECO:0000259" key="3">
    <source>
        <dbReference type="SMART" id="SM00824"/>
    </source>
</evidence>
<dbReference type="AlphaFoldDB" id="A0A919RK94"/>
<comment type="similarity">
    <text evidence="1">Belongs to the thioesterase family.</text>
</comment>
<reference evidence="4" key="1">
    <citation type="submission" date="2021-01" db="EMBL/GenBank/DDBJ databases">
        <title>Whole genome shotgun sequence of Sinosporangium siamense NBRC 109515.</title>
        <authorList>
            <person name="Komaki H."/>
            <person name="Tamura T."/>
        </authorList>
    </citation>
    <scope>NUCLEOTIDE SEQUENCE</scope>
    <source>
        <strain evidence="4">NBRC 109515</strain>
    </source>
</reference>
<dbReference type="PANTHER" id="PTHR11487:SF0">
    <property type="entry name" value="S-ACYL FATTY ACID SYNTHASE THIOESTERASE, MEDIUM CHAIN"/>
    <property type="match status" value="1"/>
</dbReference>
<comment type="caution">
    <text evidence="4">The sequence shown here is derived from an EMBL/GenBank/DDBJ whole genome shotgun (WGS) entry which is preliminary data.</text>
</comment>
<dbReference type="Gene3D" id="3.40.50.1820">
    <property type="entry name" value="alpha/beta hydrolase"/>
    <property type="match status" value="1"/>
</dbReference>
<organism evidence="4 5">
    <name type="scientific">Sinosporangium siamense</name>
    <dbReference type="NCBI Taxonomy" id="1367973"/>
    <lineage>
        <taxon>Bacteria</taxon>
        <taxon>Bacillati</taxon>
        <taxon>Actinomycetota</taxon>
        <taxon>Actinomycetes</taxon>
        <taxon>Streptosporangiales</taxon>
        <taxon>Streptosporangiaceae</taxon>
        <taxon>Sinosporangium</taxon>
    </lineage>
</organism>
<dbReference type="InterPro" id="IPR029058">
    <property type="entry name" value="AB_hydrolase_fold"/>
</dbReference>